<dbReference type="EMBL" id="BK010584">
    <property type="protein sequence ID" value="DAC77305.1"/>
    <property type="molecule type" value="Genomic_DNA"/>
</dbReference>
<keyword evidence="1" id="KW-1133">Transmembrane helix</keyword>
<organism evidence="2">
    <name type="scientific">Serratia marcescens</name>
    <dbReference type="NCBI Taxonomy" id="615"/>
    <lineage>
        <taxon>Bacteria</taxon>
        <taxon>Pseudomonadati</taxon>
        <taxon>Pseudomonadota</taxon>
        <taxon>Gammaproteobacteria</taxon>
        <taxon>Enterobacterales</taxon>
        <taxon>Yersiniaceae</taxon>
        <taxon>Serratia</taxon>
    </lineage>
</organism>
<evidence type="ECO:0000313" key="2">
    <source>
        <dbReference type="EMBL" id="DAC77305.1"/>
    </source>
</evidence>
<dbReference type="AlphaFoldDB" id="A0A4P3AGA8"/>
<feature type="transmembrane region" description="Helical" evidence="1">
    <location>
        <begin position="18"/>
        <end position="35"/>
    </location>
</feature>
<evidence type="ECO:0000256" key="1">
    <source>
        <dbReference type="SAM" id="Phobius"/>
    </source>
</evidence>
<name>A0A4P3AGA8_SERMA</name>
<keyword evidence="1" id="KW-0812">Transmembrane</keyword>
<keyword evidence="1" id="KW-0472">Membrane</keyword>
<accession>A0A4P3AGA8</accession>
<sequence>MIEPICHFSQKKKIYRKTVHPIHLFILSFYFNALMGV</sequence>
<reference evidence="2" key="1">
    <citation type="journal article" date="2019" name="J. Antimicrob. Chemother.">
        <title>SME-4-producing Serratia marcescens from Argentina belonging to clade 2 of the S. marcescens phylogeny.</title>
        <authorList>
            <person name="Dabos L."/>
            <person name="Patino-Navarrete R."/>
            <person name="Nastro M."/>
            <person name="Famiglietti A."/>
            <person name="Glaser P."/>
            <person name="Rodriguez C.H."/>
            <person name="Naas T."/>
        </authorList>
    </citation>
    <scope>NUCLEOTIDE SEQUENCE</scope>
    <source>
        <strain evidence="2">UMH3</strain>
    </source>
</reference>
<proteinExistence type="predicted"/>
<protein>
    <submittedName>
        <fullName evidence="2">Uncharacterized protein</fullName>
    </submittedName>
</protein>